<accession>A0ABV2HEY0</accession>
<evidence type="ECO:0000313" key="2">
    <source>
        <dbReference type="Proteomes" id="UP001549086"/>
    </source>
</evidence>
<evidence type="ECO:0000313" key="1">
    <source>
        <dbReference type="EMBL" id="MET3589103.1"/>
    </source>
</evidence>
<dbReference type="InterPro" id="IPR008861">
    <property type="entry name" value="GpX-like"/>
</dbReference>
<protein>
    <submittedName>
        <fullName evidence="1">Phage tail protein X</fullName>
    </submittedName>
</protein>
<keyword evidence="2" id="KW-1185">Reference proteome</keyword>
<dbReference type="Pfam" id="PF05489">
    <property type="entry name" value="Phage_tail_X"/>
    <property type="match status" value="1"/>
</dbReference>
<proteinExistence type="predicted"/>
<dbReference type="Proteomes" id="UP001549086">
    <property type="component" value="Unassembled WGS sequence"/>
</dbReference>
<sequence>MKIPEKQVIVTLEDMSLGLICFHHAMAVLGNRSQVGVLRGYCEATLEANPGIAGYGALLSRGVKVL</sequence>
<reference evidence="1 2" key="1">
    <citation type="submission" date="2024-06" db="EMBL/GenBank/DDBJ databases">
        <title>Genomic Encyclopedia of Type Strains, Phase IV (KMG-IV): sequencing the most valuable type-strain genomes for metagenomic binning, comparative biology and taxonomic classification.</title>
        <authorList>
            <person name="Goeker M."/>
        </authorList>
    </citation>
    <scope>NUCLEOTIDE SEQUENCE [LARGE SCALE GENOMIC DNA]</scope>
    <source>
        <strain evidence="1 2">DSM 23649</strain>
    </source>
</reference>
<dbReference type="RefSeq" id="WP_354188383.1">
    <property type="nucleotide sequence ID" value="NZ_JBEPLI010000001.1"/>
</dbReference>
<comment type="caution">
    <text evidence="1">The sequence shown here is derived from an EMBL/GenBank/DDBJ whole genome shotgun (WGS) entry which is preliminary data.</text>
</comment>
<dbReference type="EMBL" id="JBEPLI010000001">
    <property type="protein sequence ID" value="MET3589103.1"/>
    <property type="molecule type" value="Genomic_DNA"/>
</dbReference>
<name>A0ABV2HEY0_9HYPH</name>
<organism evidence="1 2">
    <name type="scientific">Bartonella silvatica</name>
    <dbReference type="NCBI Taxonomy" id="357760"/>
    <lineage>
        <taxon>Bacteria</taxon>
        <taxon>Pseudomonadati</taxon>
        <taxon>Pseudomonadota</taxon>
        <taxon>Alphaproteobacteria</taxon>
        <taxon>Hyphomicrobiales</taxon>
        <taxon>Bartonellaceae</taxon>
        <taxon>Bartonella</taxon>
    </lineage>
</organism>
<gene>
    <name evidence="1" type="ORF">ABID23_000173</name>
</gene>